<accession>A0A016X4D3</accession>
<evidence type="ECO:0000313" key="1">
    <source>
        <dbReference type="EMBL" id="EYC46073.1"/>
    </source>
</evidence>
<keyword evidence="2" id="KW-1185">Reference proteome</keyword>
<name>A0A016X4D3_9BILA</name>
<evidence type="ECO:0000313" key="2">
    <source>
        <dbReference type="Proteomes" id="UP000024635"/>
    </source>
</evidence>
<organism evidence="1 2">
    <name type="scientific">Ancylostoma ceylanicum</name>
    <dbReference type="NCBI Taxonomy" id="53326"/>
    <lineage>
        <taxon>Eukaryota</taxon>
        <taxon>Metazoa</taxon>
        <taxon>Ecdysozoa</taxon>
        <taxon>Nematoda</taxon>
        <taxon>Chromadorea</taxon>
        <taxon>Rhabditida</taxon>
        <taxon>Rhabditina</taxon>
        <taxon>Rhabditomorpha</taxon>
        <taxon>Strongyloidea</taxon>
        <taxon>Ancylostomatidae</taxon>
        <taxon>Ancylostomatinae</taxon>
        <taxon>Ancylostoma</taxon>
    </lineage>
</organism>
<reference evidence="2" key="1">
    <citation type="journal article" date="2015" name="Nat. Genet.">
        <title>The genome and transcriptome of the zoonotic hookworm Ancylostoma ceylanicum identify infection-specific gene families.</title>
        <authorList>
            <person name="Schwarz E.M."/>
            <person name="Hu Y."/>
            <person name="Antoshechkin I."/>
            <person name="Miller M.M."/>
            <person name="Sternberg P.W."/>
            <person name="Aroian R.V."/>
        </authorList>
    </citation>
    <scope>NUCLEOTIDE SEQUENCE</scope>
    <source>
        <strain evidence="2">HY135</strain>
    </source>
</reference>
<sequence>MNDSKKIGKKVRKNLPLTRSRPRARVVVHSLFCVISLRNETFSQLLCSSVVTDIAHAVGKADPPSNFLIRFFEPEQLEEQ</sequence>
<gene>
    <name evidence="1" type="primary">Acey_s0408.g915</name>
    <name evidence="1" type="ORF">Y032_0408g915</name>
</gene>
<comment type="caution">
    <text evidence="1">The sequence shown here is derived from an EMBL/GenBank/DDBJ whole genome shotgun (WGS) entry which is preliminary data.</text>
</comment>
<proteinExistence type="predicted"/>
<dbReference type="AlphaFoldDB" id="A0A016X4D3"/>
<dbReference type="EMBL" id="JARK01000008">
    <property type="protein sequence ID" value="EYC46073.1"/>
    <property type="molecule type" value="Genomic_DNA"/>
</dbReference>
<dbReference type="Proteomes" id="UP000024635">
    <property type="component" value="Unassembled WGS sequence"/>
</dbReference>
<protein>
    <submittedName>
        <fullName evidence="1">Uncharacterized protein</fullName>
    </submittedName>
</protein>